<protein>
    <recommendedName>
        <fullName evidence="1">Smf/DprA SLOG domain-containing protein</fullName>
    </recommendedName>
</protein>
<evidence type="ECO:0000259" key="1">
    <source>
        <dbReference type="Pfam" id="PF02481"/>
    </source>
</evidence>
<dbReference type="EMBL" id="MQWB01000001">
    <property type="protein sequence ID" value="OZC03492.1"/>
    <property type="molecule type" value="Genomic_DNA"/>
</dbReference>
<keyword evidence="3" id="KW-1185">Reference proteome</keyword>
<dbReference type="InParanoid" id="A0A259U0G2"/>
<dbReference type="InterPro" id="IPR057666">
    <property type="entry name" value="DrpA_SLOG"/>
</dbReference>
<dbReference type="RefSeq" id="WP_094548910.1">
    <property type="nucleotide sequence ID" value="NZ_MQWB01000001.1"/>
</dbReference>
<dbReference type="OrthoDB" id="1495849at2"/>
<dbReference type="AlphaFoldDB" id="A0A259U0G2"/>
<dbReference type="Gene3D" id="3.40.50.450">
    <property type="match status" value="1"/>
</dbReference>
<dbReference type="Proteomes" id="UP000216446">
    <property type="component" value="Unassembled WGS sequence"/>
</dbReference>
<organism evidence="2 3">
    <name type="scientific">Rubricoccus marinus</name>
    <dbReference type="NCBI Taxonomy" id="716817"/>
    <lineage>
        <taxon>Bacteria</taxon>
        <taxon>Pseudomonadati</taxon>
        <taxon>Rhodothermota</taxon>
        <taxon>Rhodothermia</taxon>
        <taxon>Rhodothermales</taxon>
        <taxon>Rubricoccaceae</taxon>
        <taxon>Rubricoccus</taxon>
    </lineage>
</organism>
<dbReference type="SUPFAM" id="SSF102405">
    <property type="entry name" value="MCP/YpsA-like"/>
    <property type="match status" value="1"/>
</dbReference>
<reference evidence="2 3" key="1">
    <citation type="submission" date="2016-11" db="EMBL/GenBank/DDBJ databases">
        <title>Study of marine rhodopsin-containing bacteria.</title>
        <authorList>
            <person name="Yoshizawa S."/>
            <person name="Kumagai Y."/>
            <person name="Kogure K."/>
        </authorList>
    </citation>
    <scope>NUCLEOTIDE SEQUENCE [LARGE SCALE GENOMIC DNA]</scope>
    <source>
        <strain evidence="2 3">SG-29</strain>
    </source>
</reference>
<dbReference type="Pfam" id="PF02481">
    <property type="entry name" value="DNA_processg_A"/>
    <property type="match status" value="1"/>
</dbReference>
<sequence length="283" mass="28670">MVSAAPFALALLRLDGVGRVTAHRVLEHFASPEALRATPREQVLLRLKSAPRADSIVERLFGDELDEAMVAAAAQVSALAPKRVAVLASGDAAWPTGLDALPPADRPVAIWAYGHVDAMEAPALALLGRVGLAPAAFEAATRLATQFASGGIVTGAKDGFDLAVQKPAMGAGGRVVAVAPMGLARLTPSLRPGATAVVRAGGVLVSPFPMSHGPFEHDEREAALMQAALAQVAVGAAPEAGSPEARALEWASGAGRAAFALASGPEGVPVLGADMDAVIQAAR</sequence>
<feature type="domain" description="Smf/DprA SLOG" evidence="1">
    <location>
        <begin position="86"/>
        <end position="261"/>
    </location>
</feature>
<gene>
    <name evidence="2" type="ORF">BSZ36_11165</name>
</gene>
<name>A0A259U0G2_9BACT</name>
<evidence type="ECO:0000313" key="2">
    <source>
        <dbReference type="EMBL" id="OZC03492.1"/>
    </source>
</evidence>
<comment type="caution">
    <text evidence="2">The sequence shown here is derived from an EMBL/GenBank/DDBJ whole genome shotgun (WGS) entry which is preliminary data.</text>
</comment>
<dbReference type="GO" id="GO:0009294">
    <property type="term" value="P:DNA-mediated transformation"/>
    <property type="evidence" value="ECO:0007669"/>
    <property type="project" value="InterPro"/>
</dbReference>
<evidence type="ECO:0000313" key="3">
    <source>
        <dbReference type="Proteomes" id="UP000216446"/>
    </source>
</evidence>
<accession>A0A259U0G2</accession>
<proteinExistence type="predicted"/>